<dbReference type="AlphaFoldDB" id="A0A9P8P2K8"/>
<name>A0A9P8P2K8_9ASCO</name>
<feature type="region of interest" description="Disordered" evidence="5">
    <location>
        <begin position="115"/>
        <end position="153"/>
    </location>
</feature>
<evidence type="ECO:0000256" key="1">
    <source>
        <dbReference type="ARBA" id="ARBA00006445"/>
    </source>
</evidence>
<dbReference type="Proteomes" id="UP000769528">
    <property type="component" value="Unassembled WGS sequence"/>
</dbReference>
<dbReference type="GO" id="GO:1990757">
    <property type="term" value="F:ubiquitin ligase activator activity"/>
    <property type="evidence" value="ECO:0007669"/>
    <property type="project" value="TreeGrafter"/>
</dbReference>
<dbReference type="GO" id="GO:1905786">
    <property type="term" value="P:positive regulation of anaphase-promoting complex-dependent catabolic process"/>
    <property type="evidence" value="ECO:0007669"/>
    <property type="project" value="TreeGrafter"/>
</dbReference>
<dbReference type="GO" id="GO:0031145">
    <property type="term" value="P:anaphase-promoting complex-dependent catabolic process"/>
    <property type="evidence" value="ECO:0007669"/>
    <property type="project" value="TreeGrafter"/>
</dbReference>
<protein>
    <recommendedName>
        <fullName evidence="6">CDC20/Fizzy WD40 domain-containing protein</fullName>
    </recommendedName>
</protein>
<feature type="domain" description="CDC20/Fizzy WD40" evidence="6">
    <location>
        <begin position="204"/>
        <end position="502"/>
    </location>
</feature>
<evidence type="ECO:0000259" key="6">
    <source>
        <dbReference type="Pfam" id="PF24807"/>
    </source>
</evidence>
<dbReference type="OrthoDB" id="10263272at2759"/>
<reference evidence="7" key="1">
    <citation type="journal article" date="2021" name="Open Biol.">
        <title>Shared evolutionary footprints suggest mitochondrial oxidative damage underlies multiple complex I losses in fungi.</title>
        <authorList>
            <person name="Schikora-Tamarit M.A."/>
            <person name="Marcet-Houben M."/>
            <person name="Nosek J."/>
            <person name="Gabaldon T."/>
        </authorList>
    </citation>
    <scope>NUCLEOTIDE SEQUENCE</scope>
    <source>
        <strain evidence="7">CBS6341</strain>
    </source>
</reference>
<dbReference type="InterPro" id="IPR036322">
    <property type="entry name" value="WD40_repeat_dom_sf"/>
</dbReference>
<dbReference type="PANTHER" id="PTHR19918:SF5">
    <property type="entry name" value="MEIOSIS-SPECIFIC APC_C ACTIVATOR PROTEIN AMA1"/>
    <property type="match status" value="1"/>
</dbReference>
<dbReference type="SMART" id="SM00320">
    <property type="entry name" value="WD40"/>
    <property type="match status" value="6"/>
</dbReference>
<dbReference type="GO" id="GO:0005680">
    <property type="term" value="C:anaphase-promoting complex"/>
    <property type="evidence" value="ECO:0007669"/>
    <property type="project" value="TreeGrafter"/>
</dbReference>
<reference evidence="7" key="2">
    <citation type="submission" date="2021-01" db="EMBL/GenBank/DDBJ databases">
        <authorList>
            <person name="Schikora-Tamarit M.A."/>
        </authorList>
    </citation>
    <scope>NUCLEOTIDE SEQUENCE</scope>
    <source>
        <strain evidence="7">CBS6341</strain>
    </source>
</reference>
<sequence>MFTKSFSKEKIWSSKSKSDDKIMDRFIPSNASQSVYKLIPSEVQLNPQIARRLGIQTIRDQSIFNLNETSVNEGSLSLSLSTIPDHSNSSSSTPFSQDSHRHTIADALDFTPQHRVFSFTPSPNNKSRKAKINDYKKPNPSSTAGTSPSSSLSTSLSMVFTEFELPRRGSLDSETIFDGSLSTNNRSPTKSKKQIRSNIPYRVLDAPCLRNDFYSNLVSWSQSSNKVAVGLSSHVYVWSEEDGASLLDLPNDQLISCVSFSDYEYVAVASKNGRISVFSQYSQYLIDEFNNSGKGICCIDWVPNVKNRFFVGDETGDVLCLEITGNNLHLIKQFKCHQQQVCGIAVSFDAKQISVGGNDNCCTIWDIEDIENPKMKFFLPHQAAVKAIAYCPWSKSLLATGGGSKDRTIRFWHTNSGTLLESVPTKGQITSLIWSRRKKQIVVTFGFGDSQKPTIISMYSYPKMDVLLQVEATSNLRILSAVLSPDTRSICVAANDETVRFYELWDLKDSVILESHEDGMFGSQLIELCEGITKSGGYIR</sequence>
<comment type="similarity">
    <text evidence="1">Belongs to the WD repeat CDC20/Fizzy family.</text>
</comment>
<comment type="caution">
    <text evidence="7">The sequence shown here is derived from an EMBL/GenBank/DDBJ whole genome shotgun (WGS) entry which is preliminary data.</text>
</comment>
<dbReference type="PROSITE" id="PS50082">
    <property type="entry name" value="WD_REPEATS_2"/>
    <property type="match status" value="1"/>
</dbReference>
<dbReference type="EMBL" id="JAEUBF010001473">
    <property type="protein sequence ID" value="KAH3664408.1"/>
    <property type="molecule type" value="Genomic_DNA"/>
</dbReference>
<evidence type="ECO:0000256" key="2">
    <source>
        <dbReference type="ARBA" id="ARBA00022574"/>
    </source>
</evidence>
<evidence type="ECO:0000256" key="4">
    <source>
        <dbReference type="PROSITE-ProRule" id="PRU00221"/>
    </source>
</evidence>
<dbReference type="SUPFAM" id="SSF50978">
    <property type="entry name" value="WD40 repeat-like"/>
    <property type="match status" value="1"/>
</dbReference>
<keyword evidence="8" id="KW-1185">Reference proteome</keyword>
<accession>A0A9P8P2K8</accession>
<dbReference type="Gene3D" id="2.130.10.10">
    <property type="entry name" value="YVTN repeat-like/Quinoprotein amine dehydrogenase"/>
    <property type="match status" value="1"/>
</dbReference>
<dbReference type="GO" id="GO:0010997">
    <property type="term" value="F:anaphase-promoting complex binding"/>
    <property type="evidence" value="ECO:0007669"/>
    <property type="project" value="InterPro"/>
</dbReference>
<evidence type="ECO:0000256" key="5">
    <source>
        <dbReference type="SAM" id="MobiDB-lite"/>
    </source>
</evidence>
<proteinExistence type="inferred from homology"/>
<feature type="repeat" description="WD" evidence="4">
    <location>
        <begin position="334"/>
        <end position="375"/>
    </location>
</feature>
<dbReference type="InterPro" id="IPR015943">
    <property type="entry name" value="WD40/YVTN_repeat-like_dom_sf"/>
</dbReference>
<feature type="compositionally biased region" description="Low complexity" evidence="5">
    <location>
        <begin position="140"/>
        <end position="153"/>
    </location>
</feature>
<dbReference type="InterPro" id="IPR001680">
    <property type="entry name" value="WD40_rpt"/>
</dbReference>
<keyword evidence="2 4" id="KW-0853">WD repeat</keyword>
<evidence type="ECO:0000313" key="8">
    <source>
        <dbReference type="Proteomes" id="UP000769528"/>
    </source>
</evidence>
<keyword evidence="3" id="KW-0677">Repeat</keyword>
<evidence type="ECO:0000313" key="7">
    <source>
        <dbReference type="EMBL" id="KAH3664408.1"/>
    </source>
</evidence>
<gene>
    <name evidence="7" type="ORF">WICMUC_005793</name>
</gene>
<dbReference type="InterPro" id="IPR056150">
    <property type="entry name" value="WD40_CDC20-Fz"/>
</dbReference>
<dbReference type="InterPro" id="IPR033010">
    <property type="entry name" value="Cdc20/Fizzy"/>
</dbReference>
<evidence type="ECO:0000256" key="3">
    <source>
        <dbReference type="ARBA" id="ARBA00022737"/>
    </source>
</evidence>
<dbReference type="Pfam" id="PF24807">
    <property type="entry name" value="WD40_CDC20-Fz"/>
    <property type="match status" value="1"/>
</dbReference>
<dbReference type="PANTHER" id="PTHR19918">
    <property type="entry name" value="CELL DIVISION CYCLE 20 CDC20 FIZZY -RELATED"/>
    <property type="match status" value="1"/>
</dbReference>
<organism evidence="7 8">
    <name type="scientific">Wickerhamomyces mucosus</name>
    <dbReference type="NCBI Taxonomy" id="1378264"/>
    <lineage>
        <taxon>Eukaryota</taxon>
        <taxon>Fungi</taxon>
        <taxon>Dikarya</taxon>
        <taxon>Ascomycota</taxon>
        <taxon>Saccharomycotina</taxon>
        <taxon>Saccharomycetes</taxon>
        <taxon>Phaffomycetales</taxon>
        <taxon>Wickerhamomycetaceae</taxon>
        <taxon>Wickerhamomyces</taxon>
    </lineage>
</organism>